<dbReference type="PROSITE" id="PS50096">
    <property type="entry name" value="IQ"/>
    <property type="match status" value="3"/>
</dbReference>
<dbReference type="Gene3D" id="1.20.5.190">
    <property type="match status" value="1"/>
</dbReference>
<dbReference type="PANTHER" id="PTHR22706:SF1">
    <property type="entry name" value="ASSEMBLY FACTOR FOR SPINDLE MICROTUBULES"/>
    <property type="match status" value="1"/>
</dbReference>
<proteinExistence type="predicted"/>
<organism evidence="6 7">
    <name type="scientific">Drosophila suzukii</name>
    <name type="common">Spotted-wing drosophila fruit fly</name>
    <dbReference type="NCBI Taxonomy" id="28584"/>
    <lineage>
        <taxon>Eukaryota</taxon>
        <taxon>Metazoa</taxon>
        <taxon>Ecdysozoa</taxon>
        <taxon>Arthropoda</taxon>
        <taxon>Hexapoda</taxon>
        <taxon>Insecta</taxon>
        <taxon>Pterygota</taxon>
        <taxon>Neoptera</taxon>
        <taxon>Endopterygota</taxon>
        <taxon>Diptera</taxon>
        <taxon>Brachycera</taxon>
        <taxon>Muscomorpha</taxon>
        <taxon>Ephydroidea</taxon>
        <taxon>Drosophilidae</taxon>
        <taxon>Drosophila</taxon>
        <taxon>Sophophora</taxon>
    </lineage>
</organism>
<dbReference type="PANTHER" id="PTHR22706">
    <property type="entry name" value="ASSEMBLY FACTOR FOR SPINDLE MICROTUBULES"/>
    <property type="match status" value="1"/>
</dbReference>
<keyword evidence="6" id="KW-1185">Reference proteome</keyword>
<evidence type="ECO:0000313" key="6">
    <source>
        <dbReference type="Proteomes" id="UP001652628"/>
    </source>
</evidence>
<dbReference type="InterPro" id="IPR027417">
    <property type="entry name" value="P-loop_NTPase"/>
</dbReference>
<comment type="subcellular location">
    <subcellularLocation>
        <location evidence="1">Cytoplasm</location>
    </subcellularLocation>
</comment>
<dbReference type="SUPFAM" id="SSF52540">
    <property type="entry name" value="P-loop containing nucleoside triphosphate hydrolases"/>
    <property type="match status" value="1"/>
</dbReference>
<evidence type="ECO:0000256" key="3">
    <source>
        <dbReference type="ARBA" id="ARBA00022737"/>
    </source>
</evidence>
<accession>A0ABM4TWA3</accession>
<gene>
    <name evidence="7" type="primary">LOC139353921</name>
</gene>
<sequence>MFSGRVPMMQHTRRGTVPMTEEQRSMKSESQNDSIKSSECRMRLISRSPTYPKQWFPYFIHAYLYHFGTWMLLLDYKQYKAARTIQSIWRGYFYRKMFEDRRKAAITIQRWWRGFSVRNNHYSFVENMLQKRLVDHYHRSATKIQALFRGWCSRHTIHDNSKLLRLQVCTAEDLLNCVAFKLHHLLRTYAIPGVYSLKNSK</sequence>
<dbReference type="Pfam" id="PF00612">
    <property type="entry name" value="IQ"/>
    <property type="match status" value="3"/>
</dbReference>
<dbReference type="CDD" id="cd23767">
    <property type="entry name" value="IQCD"/>
    <property type="match status" value="3"/>
</dbReference>
<dbReference type="Proteomes" id="UP001652628">
    <property type="component" value="Chromosome Y"/>
</dbReference>
<feature type="region of interest" description="Disordered" evidence="5">
    <location>
        <begin position="1"/>
        <end position="36"/>
    </location>
</feature>
<dbReference type="InterPro" id="IPR000048">
    <property type="entry name" value="IQ_motif_EF-hand-BS"/>
</dbReference>
<evidence type="ECO:0000256" key="2">
    <source>
        <dbReference type="ARBA" id="ARBA00022490"/>
    </source>
</evidence>
<dbReference type="GeneID" id="139353921"/>
<reference evidence="7" key="1">
    <citation type="submission" date="2025-08" db="UniProtKB">
        <authorList>
            <consortium name="RefSeq"/>
        </authorList>
    </citation>
    <scope>IDENTIFICATION</scope>
</reference>
<evidence type="ECO:0000256" key="5">
    <source>
        <dbReference type="SAM" id="MobiDB-lite"/>
    </source>
</evidence>
<evidence type="ECO:0000256" key="1">
    <source>
        <dbReference type="ARBA" id="ARBA00004496"/>
    </source>
</evidence>
<dbReference type="InterPro" id="IPR051185">
    <property type="entry name" value="ASPM"/>
</dbReference>
<keyword evidence="2" id="KW-0963">Cytoplasm</keyword>
<dbReference type="SMART" id="SM00015">
    <property type="entry name" value="IQ"/>
    <property type="match status" value="3"/>
</dbReference>
<name>A0ABM4TWA3_DROSZ</name>
<protein>
    <submittedName>
        <fullName evidence="7">Abnormal spindle-like microcephaly-associated protein homolog</fullName>
    </submittedName>
</protein>
<keyword evidence="4" id="KW-0112">Calmodulin-binding</keyword>
<keyword evidence="3" id="KW-0677">Repeat</keyword>
<dbReference type="RefSeq" id="XP_070854232.1">
    <property type="nucleotide sequence ID" value="XM_070998131.1"/>
</dbReference>
<evidence type="ECO:0000313" key="7">
    <source>
        <dbReference type="RefSeq" id="XP_070854232.1"/>
    </source>
</evidence>
<evidence type="ECO:0000256" key="4">
    <source>
        <dbReference type="ARBA" id="ARBA00022860"/>
    </source>
</evidence>